<dbReference type="AlphaFoldDB" id="A0A3S5A3S8"/>
<dbReference type="EMBL" id="CAAALY010020543">
    <property type="protein sequence ID" value="VEL14257.1"/>
    <property type="molecule type" value="Genomic_DNA"/>
</dbReference>
<keyword evidence="2" id="KW-1185">Reference proteome</keyword>
<sequence length="167" mass="18009">MNAFVLGPLWPSPTGTILSVPCLNSRVHSIACPALSSHDRSSALAGSLSCPFFACKSQPCRDCCFLWKVTTAEIFRPDGVYIFSAHSLLSEVTFVGVEVSGAGDKSVSYRPFISSKLAIICKSPRLLLKAKWPVFGGGNVDRRCPFDYSNLAGLTRRTACACLNSIK</sequence>
<name>A0A3S5A3S8_9PLAT</name>
<dbReference type="Proteomes" id="UP000784294">
    <property type="component" value="Unassembled WGS sequence"/>
</dbReference>
<reference evidence="1" key="1">
    <citation type="submission" date="2018-11" db="EMBL/GenBank/DDBJ databases">
        <authorList>
            <consortium name="Pathogen Informatics"/>
        </authorList>
    </citation>
    <scope>NUCLEOTIDE SEQUENCE</scope>
</reference>
<comment type="caution">
    <text evidence="1">The sequence shown here is derived from an EMBL/GenBank/DDBJ whole genome shotgun (WGS) entry which is preliminary data.</text>
</comment>
<organism evidence="1 2">
    <name type="scientific">Protopolystoma xenopodis</name>
    <dbReference type="NCBI Taxonomy" id="117903"/>
    <lineage>
        <taxon>Eukaryota</taxon>
        <taxon>Metazoa</taxon>
        <taxon>Spiralia</taxon>
        <taxon>Lophotrochozoa</taxon>
        <taxon>Platyhelminthes</taxon>
        <taxon>Monogenea</taxon>
        <taxon>Polyopisthocotylea</taxon>
        <taxon>Polystomatidea</taxon>
        <taxon>Polystomatidae</taxon>
        <taxon>Protopolystoma</taxon>
    </lineage>
</organism>
<accession>A0A3S5A3S8</accession>
<protein>
    <submittedName>
        <fullName evidence="1">Uncharacterized protein</fullName>
    </submittedName>
</protein>
<evidence type="ECO:0000313" key="2">
    <source>
        <dbReference type="Proteomes" id="UP000784294"/>
    </source>
</evidence>
<proteinExistence type="predicted"/>
<gene>
    <name evidence="1" type="ORF">PXEA_LOCUS7697</name>
</gene>
<evidence type="ECO:0000313" key="1">
    <source>
        <dbReference type="EMBL" id="VEL14257.1"/>
    </source>
</evidence>